<reference evidence="2 3" key="1">
    <citation type="journal article" date="2016" name="Nat. Commun.">
        <title>Thousands of microbial genomes shed light on interconnected biogeochemical processes in an aquifer system.</title>
        <authorList>
            <person name="Anantharaman K."/>
            <person name="Brown C.T."/>
            <person name="Hug L.A."/>
            <person name="Sharon I."/>
            <person name="Castelle C.J."/>
            <person name="Probst A.J."/>
            <person name="Thomas B.C."/>
            <person name="Singh A."/>
            <person name="Wilkins M.J."/>
            <person name="Karaoz U."/>
            <person name="Brodie E.L."/>
            <person name="Williams K.H."/>
            <person name="Hubbard S.S."/>
            <person name="Banfield J.F."/>
        </authorList>
    </citation>
    <scope>NUCLEOTIDE SEQUENCE [LARGE SCALE GENOMIC DNA]</scope>
</reference>
<accession>A0A1F7UMV8</accession>
<dbReference type="Gene3D" id="3.90.550.10">
    <property type="entry name" value="Spore Coat Polysaccharide Biosynthesis Protein SpsA, Chain A"/>
    <property type="match status" value="1"/>
</dbReference>
<dbReference type="Pfam" id="PF00535">
    <property type="entry name" value="Glycos_transf_2"/>
    <property type="match status" value="1"/>
</dbReference>
<sequence length="230" mass="26225">MKLVSVVIPVWNHAKELEQCLESLSKQTYAPLEIIVVDDGSTDRPVTGNREPGTVRLIRLEERRGAAGARNEGARLATGDYLIFVDADAILVSHAIERMVATLESHPDASFVYSSFRFGWKRFPSRAFDADALRRGPYIHTTALMRRSAFPGFDESLKKFQDWDLWLTIVERGGKGIWIPEELFTLSIGRKGMSVWLPSFVHRLPWAITEEMKNYRHWEGVVKKKHGIES</sequence>
<dbReference type="STRING" id="1802399.A3E39_02510"/>
<name>A0A1F7UMV8_9BACT</name>
<dbReference type="InterPro" id="IPR001173">
    <property type="entry name" value="Glyco_trans_2-like"/>
</dbReference>
<organism evidence="2 3">
    <name type="scientific">Candidatus Uhrbacteria bacterium RIFCSPHIGHO2_12_FULL_60_25</name>
    <dbReference type="NCBI Taxonomy" id="1802399"/>
    <lineage>
        <taxon>Bacteria</taxon>
        <taxon>Candidatus Uhriibacteriota</taxon>
    </lineage>
</organism>
<dbReference type="PANTHER" id="PTHR43685">
    <property type="entry name" value="GLYCOSYLTRANSFERASE"/>
    <property type="match status" value="1"/>
</dbReference>
<feature type="domain" description="Glycosyltransferase 2-like" evidence="1">
    <location>
        <begin position="5"/>
        <end position="127"/>
    </location>
</feature>
<gene>
    <name evidence="2" type="ORF">A3E39_02510</name>
</gene>
<protein>
    <recommendedName>
        <fullName evidence="1">Glycosyltransferase 2-like domain-containing protein</fullName>
    </recommendedName>
</protein>
<evidence type="ECO:0000313" key="2">
    <source>
        <dbReference type="EMBL" id="OGL79094.1"/>
    </source>
</evidence>
<evidence type="ECO:0000259" key="1">
    <source>
        <dbReference type="Pfam" id="PF00535"/>
    </source>
</evidence>
<dbReference type="EMBL" id="MGEH01000018">
    <property type="protein sequence ID" value="OGL79094.1"/>
    <property type="molecule type" value="Genomic_DNA"/>
</dbReference>
<dbReference type="InterPro" id="IPR050834">
    <property type="entry name" value="Glycosyltransf_2"/>
</dbReference>
<dbReference type="InterPro" id="IPR029044">
    <property type="entry name" value="Nucleotide-diphossugar_trans"/>
</dbReference>
<dbReference type="Proteomes" id="UP000176603">
    <property type="component" value="Unassembled WGS sequence"/>
</dbReference>
<evidence type="ECO:0000313" key="3">
    <source>
        <dbReference type="Proteomes" id="UP000176603"/>
    </source>
</evidence>
<dbReference type="SUPFAM" id="SSF53448">
    <property type="entry name" value="Nucleotide-diphospho-sugar transferases"/>
    <property type="match status" value="1"/>
</dbReference>
<dbReference type="PANTHER" id="PTHR43685:SF2">
    <property type="entry name" value="GLYCOSYLTRANSFERASE 2-LIKE DOMAIN-CONTAINING PROTEIN"/>
    <property type="match status" value="1"/>
</dbReference>
<dbReference type="CDD" id="cd00761">
    <property type="entry name" value="Glyco_tranf_GTA_type"/>
    <property type="match status" value="1"/>
</dbReference>
<proteinExistence type="predicted"/>
<dbReference type="AlphaFoldDB" id="A0A1F7UMV8"/>
<comment type="caution">
    <text evidence="2">The sequence shown here is derived from an EMBL/GenBank/DDBJ whole genome shotgun (WGS) entry which is preliminary data.</text>
</comment>